<name>A0A7W7L922_STRNE</name>
<accession>A0A7W7L922</accession>
<organism evidence="1 2">
    <name type="scientific">Streptomyces netropsis</name>
    <name type="common">Streptoverticillium netropsis</name>
    <dbReference type="NCBI Taxonomy" id="55404"/>
    <lineage>
        <taxon>Bacteria</taxon>
        <taxon>Bacillati</taxon>
        <taxon>Actinomycetota</taxon>
        <taxon>Actinomycetes</taxon>
        <taxon>Kitasatosporales</taxon>
        <taxon>Streptomycetaceae</taxon>
        <taxon>Streptomyces</taxon>
    </lineage>
</organism>
<comment type="caution">
    <text evidence="1">The sequence shown here is derived from an EMBL/GenBank/DDBJ whole genome shotgun (WGS) entry which is preliminary data.</text>
</comment>
<protein>
    <submittedName>
        <fullName evidence="1">Tetratricopeptide (TPR) repeat protein</fullName>
    </submittedName>
</protein>
<sequence length="385" mass="42819">MNHSENVDHDAVLRARTMLLGSGGLALQQEVEAYRVLADVGPLTYLPRLSRALVWLSQDAYRDQPEACLALRAEAVEAARRLDENEPARTELLVDALRAYQQSLYALGRRAEGFSVREEMACVGRRGYETGQVESPAYGLGSLAAALAEEGRHRESAEAYGQIVDAERPRPGGVSFWTMVDWTTQLDAAGLPDEALAAFKELVDHTRARLEEGWASLATLIWDLVHYSRMLDARGRCDDAHEARREVDTLLSELAETGERKSWSCILPWWTALFVLSDKEEDEGQAAPDGLAERIAAQRRLTIDAAKRWGSHHHRFLASLRPSFDEGVELARRLAELDERCGTPALVRALTDRSALLVAGKSYAEALADFREAAALRPDRTRTSR</sequence>
<keyword evidence="2" id="KW-1185">Reference proteome</keyword>
<dbReference type="AlphaFoldDB" id="A0A7W7L922"/>
<dbReference type="RefSeq" id="WP_184732504.1">
    <property type="nucleotide sequence ID" value="NZ_BMRW01000010.1"/>
</dbReference>
<dbReference type="EMBL" id="JACHJG010000003">
    <property type="protein sequence ID" value="MBB4885704.1"/>
    <property type="molecule type" value="Genomic_DNA"/>
</dbReference>
<reference evidence="1 2" key="1">
    <citation type="submission" date="2020-08" db="EMBL/GenBank/DDBJ databases">
        <title>Genomic Encyclopedia of Type Strains, Phase III (KMG-III): the genomes of soil and plant-associated and newly described type strains.</title>
        <authorList>
            <person name="Whitman W."/>
        </authorList>
    </citation>
    <scope>NUCLEOTIDE SEQUENCE [LARGE SCALE GENOMIC DNA]</scope>
    <source>
        <strain evidence="1 2">CECT 3265</strain>
    </source>
</reference>
<evidence type="ECO:0000313" key="2">
    <source>
        <dbReference type="Proteomes" id="UP000556436"/>
    </source>
</evidence>
<dbReference type="Proteomes" id="UP000556436">
    <property type="component" value="Unassembled WGS sequence"/>
</dbReference>
<proteinExistence type="predicted"/>
<gene>
    <name evidence="1" type="ORF">FHS38_001733</name>
</gene>
<evidence type="ECO:0000313" key="1">
    <source>
        <dbReference type="EMBL" id="MBB4885704.1"/>
    </source>
</evidence>